<dbReference type="PIRSF" id="PIRSF006698">
    <property type="entry name" value="Septin"/>
    <property type="match status" value="1"/>
</dbReference>
<dbReference type="Pfam" id="PF00735">
    <property type="entry name" value="Septin"/>
    <property type="match status" value="1"/>
</dbReference>
<dbReference type="Gene3D" id="3.40.50.300">
    <property type="entry name" value="P-loop containing nucleotide triphosphate hydrolases"/>
    <property type="match status" value="1"/>
</dbReference>
<sequence>MPVVSRPSKSADSSSVLENELPFPFPKFVPSPDPSSKRIGKRLIPRPEPLKADCKIGLASLPTERMKLCRRKGAKLTMILAGCSGTGKTTFLNTLFGDILDDPSSEKDSMPYEIREKKYRLVEDNFELDLTTVDVPGFGAKMDNQYSWLPIVRYIDHYFRRYMLQEEQPERKQLVDNRVHVCLYFIQPSNTSLSALDIESMKEISKRVNLIPVVARSDTLNKDELTDFKKTINQALKAYDIGVCKFISDEEVLSKIHNVAPYAVVGSNAMFKNSEGNMVKARKYHWGMVEIENPEHCDFLLLREVLLSEHMLDLIQSTEAHYNAYRTWCLRERVERALEEEMSGGKSQLSLEDDEDGLSSYALYKKIQPWTGFISQEDMDADDARLELEARKLLTESMKRRELKIREFKKVLMRRQAEYNEELKKEHERVTELSEQIRRMTDGSLKSSSHAPEESIDQSDPRAMHLLKNEFLGE</sequence>
<reference evidence="8" key="1">
    <citation type="journal article" date="2015" name="BMC Genomics">
        <title>Draft genome of a commonly misdiagnosed multidrug resistant pathogen Candida auris.</title>
        <authorList>
            <person name="Chatterjee S."/>
            <person name="Alampalli S.V."/>
            <person name="Nageshan R.K."/>
            <person name="Chettiar S.T."/>
            <person name="Joshi S."/>
            <person name="Tatu U.S."/>
        </authorList>
    </citation>
    <scope>NUCLEOTIDE SEQUENCE [LARGE SCALE GENOMIC DNA]</scope>
    <source>
        <strain evidence="8">6684</strain>
    </source>
</reference>
<dbReference type="InterPro" id="IPR027417">
    <property type="entry name" value="P-loop_NTPase"/>
</dbReference>
<dbReference type="SUPFAM" id="SSF52540">
    <property type="entry name" value="P-loop containing nucleoside triphosphate hydrolases"/>
    <property type="match status" value="1"/>
</dbReference>
<dbReference type="VEuPathDB" id="FungiDB:CJJ09_003450"/>
<proteinExistence type="inferred from homology"/>
<gene>
    <name evidence="7" type="ORF">QG37_04284</name>
</gene>
<feature type="compositionally biased region" description="Basic and acidic residues" evidence="5">
    <location>
        <begin position="423"/>
        <end position="441"/>
    </location>
</feature>
<evidence type="ECO:0000313" key="8">
    <source>
        <dbReference type="Proteomes" id="UP000037122"/>
    </source>
</evidence>
<dbReference type="VEuPathDB" id="FungiDB:QG37_04284"/>
<evidence type="ECO:0000313" key="7">
    <source>
        <dbReference type="EMBL" id="KND98938.1"/>
    </source>
</evidence>
<keyword evidence="2 4" id="KW-0547">Nucleotide-binding</keyword>
<comment type="subcellular location">
    <subcellularLocation>
        <location evidence="1">Bud neck</location>
    </subcellularLocation>
</comment>
<dbReference type="CDD" id="cd01850">
    <property type="entry name" value="CDC_Septin"/>
    <property type="match status" value="1"/>
</dbReference>
<dbReference type="GO" id="GO:0032156">
    <property type="term" value="C:septin cytoskeleton"/>
    <property type="evidence" value="ECO:0007669"/>
    <property type="project" value="UniProtKB-ARBA"/>
</dbReference>
<evidence type="ECO:0000256" key="5">
    <source>
        <dbReference type="SAM" id="MobiDB-lite"/>
    </source>
</evidence>
<keyword evidence="3 4" id="KW-0342">GTP-binding</keyword>
<dbReference type="VEuPathDB" id="FungiDB:CJI96_0003040"/>
<dbReference type="VEuPathDB" id="FungiDB:CJI97_001412"/>
<evidence type="ECO:0000256" key="1">
    <source>
        <dbReference type="ARBA" id="ARBA00004266"/>
    </source>
</evidence>
<dbReference type="GO" id="GO:0005938">
    <property type="term" value="C:cell cortex"/>
    <property type="evidence" value="ECO:0007669"/>
    <property type="project" value="UniProtKB-ARBA"/>
</dbReference>
<dbReference type="GO" id="GO:0005935">
    <property type="term" value="C:cellular bud neck"/>
    <property type="evidence" value="ECO:0007669"/>
    <property type="project" value="UniProtKB-SubCell"/>
</dbReference>
<dbReference type="Proteomes" id="UP000037122">
    <property type="component" value="Unassembled WGS sequence"/>
</dbReference>
<dbReference type="VEuPathDB" id="FungiDB:CJJ07_003973"/>
<name>A0A0L0NY73_CANAR</name>
<feature type="domain" description="Septin-type G" evidence="6">
    <location>
        <begin position="72"/>
        <end position="332"/>
    </location>
</feature>
<evidence type="ECO:0000256" key="4">
    <source>
        <dbReference type="RuleBase" id="RU004560"/>
    </source>
</evidence>
<dbReference type="EMBL" id="LGST01000029">
    <property type="protein sequence ID" value="KND98938.1"/>
    <property type="molecule type" value="Genomic_DNA"/>
</dbReference>
<dbReference type="VEuPathDB" id="FungiDB:B9J08_001194"/>
<comment type="caution">
    <text evidence="7">The sequence shown here is derived from an EMBL/GenBank/DDBJ whole genome shotgun (WGS) entry which is preliminary data.</text>
</comment>
<dbReference type="PROSITE" id="PS51719">
    <property type="entry name" value="G_SEPTIN"/>
    <property type="match status" value="1"/>
</dbReference>
<dbReference type="AlphaFoldDB" id="A0A0L0NY73"/>
<dbReference type="InterPro" id="IPR030379">
    <property type="entry name" value="G_SEPTIN_dom"/>
</dbReference>
<evidence type="ECO:0000256" key="2">
    <source>
        <dbReference type="ARBA" id="ARBA00022741"/>
    </source>
</evidence>
<protein>
    <recommendedName>
        <fullName evidence="6">Septin-type G domain-containing protein</fullName>
    </recommendedName>
</protein>
<feature type="region of interest" description="Disordered" evidence="5">
    <location>
        <begin position="423"/>
        <end position="474"/>
    </location>
</feature>
<evidence type="ECO:0000259" key="6">
    <source>
        <dbReference type="PROSITE" id="PS51719"/>
    </source>
</evidence>
<comment type="similarity">
    <text evidence="4">Belongs to the TRAFAC class TrmE-Era-EngA-EngB-Septin-like GTPase superfamily. Septin GTPase family.</text>
</comment>
<evidence type="ECO:0000256" key="3">
    <source>
        <dbReference type="ARBA" id="ARBA00023134"/>
    </source>
</evidence>
<dbReference type="PANTHER" id="PTHR18884">
    <property type="entry name" value="SEPTIN"/>
    <property type="match status" value="1"/>
</dbReference>
<organism evidence="7 8">
    <name type="scientific">Candidozyma auris</name>
    <name type="common">Yeast</name>
    <name type="synonym">Candida auris</name>
    <dbReference type="NCBI Taxonomy" id="498019"/>
    <lineage>
        <taxon>Eukaryota</taxon>
        <taxon>Fungi</taxon>
        <taxon>Dikarya</taxon>
        <taxon>Ascomycota</taxon>
        <taxon>Saccharomycotina</taxon>
        <taxon>Pichiomycetes</taxon>
        <taxon>Metschnikowiaceae</taxon>
        <taxon>Candidozyma</taxon>
    </lineage>
</organism>
<accession>A0A0L0NY73</accession>
<dbReference type="GO" id="GO:0005525">
    <property type="term" value="F:GTP binding"/>
    <property type="evidence" value="ECO:0007669"/>
    <property type="project" value="UniProtKB-KW"/>
</dbReference>
<dbReference type="InterPro" id="IPR016491">
    <property type="entry name" value="Septin"/>
</dbReference>